<dbReference type="NCBIfam" id="TIGR00757">
    <property type="entry name" value="RNaseEG"/>
    <property type="match status" value="1"/>
</dbReference>
<feature type="region of interest" description="Disordered" evidence="6">
    <location>
        <begin position="86"/>
        <end position="358"/>
    </location>
</feature>
<feature type="region of interest" description="Disordered" evidence="6">
    <location>
        <begin position="1"/>
        <end position="27"/>
    </location>
</feature>
<dbReference type="PROSITE" id="PS50126">
    <property type="entry name" value="S1"/>
    <property type="match status" value="1"/>
</dbReference>
<evidence type="ECO:0000256" key="2">
    <source>
        <dbReference type="ARBA" id="ARBA00022723"/>
    </source>
</evidence>
<organism evidence="8 9">
    <name type="scientific">Actinomycetospora termitidis</name>
    <dbReference type="NCBI Taxonomy" id="3053470"/>
    <lineage>
        <taxon>Bacteria</taxon>
        <taxon>Bacillati</taxon>
        <taxon>Actinomycetota</taxon>
        <taxon>Actinomycetes</taxon>
        <taxon>Pseudonocardiales</taxon>
        <taxon>Pseudonocardiaceae</taxon>
        <taxon>Actinomycetospora</taxon>
    </lineage>
</organism>
<dbReference type="Gene3D" id="1.10.10.2480">
    <property type="match status" value="1"/>
</dbReference>
<evidence type="ECO:0000256" key="5">
    <source>
        <dbReference type="ARBA" id="ARBA00022884"/>
    </source>
</evidence>
<dbReference type="InterPro" id="IPR019307">
    <property type="entry name" value="RNA-bd_AU-1/RNase_E/G"/>
</dbReference>
<gene>
    <name evidence="8" type="ORF">QRT03_28820</name>
</gene>
<dbReference type="PANTHER" id="PTHR30001:SF0">
    <property type="entry name" value="RIBONUCLEASE G"/>
    <property type="match status" value="1"/>
</dbReference>
<name>A0ABT7MKX4_9PSEU</name>
<evidence type="ECO:0000256" key="6">
    <source>
        <dbReference type="SAM" id="MobiDB-lite"/>
    </source>
</evidence>
<keyword evidence="4" id="KW-0460">Magnesium</keyword>
<keyword evidence="9" id="KW-1185">Reference proteome</keyword>
<dbReference type="Gene3D" id="2.40.50.140">
    <property type="entry name" value="Nucleic acid-binding proteins"/>
    <property type="match status" value="1"/>
</dbReference>
<sequence length="1085" mass="113802">MTENDALPEASSASETAPTTEAGRPDAAALAALPEKVRVHAVARLVGSSSREVLAVLARLEVAARSAQSSVDRPTVSRVVEHFFPSAPAEEPAVPEVPPALPDLPDTAESVNSLEPQEPAEAPVTGAISSAPAAPAALFLAPDVTTPATPAGEDDGSTGGGRRRRRGSRSSGVVTPDRTETPEEPTGPAVDETSEDETADTSGPATDGTDSDGDDESGRRRRRRGRRGRGRGRGGDDGPDDESTDDDGSSDESEDSGDTEDQSDSDDTEDADDGAEDSSESGSGSSRRRRRRRRRGSDDSGDSSSTPDDPPNTVTHVREKTEPKRSSDDEVKGVKGSTRLEAKRQRRRDGREAGRRRPSILSESEFLARREAVERTMVVRQQADRSQIGVLEDGVLVEHFVAGIGQNSMVGNVYLGRVQNVLPSMEAAFVDIGRGRNAVLYAGEVNWDAAGLDGKQRKIEHALSSGDSVLVQVTKDPVGHKGARLTTQISLPGRFLVYVPGGGATGISRKLPEPERKRLKDILKRIVPDEAGVIIRTAAEGIEEAELDADVRRLAAQWEVIERTGKDAAEGKGKNKPKVPSLVHEEPDLLIRVVRDMFNEDFSSLVISGEQAWETLEGYISHVAPDLVPRLSRHTGPEDVFAAYRIDEQLVKALDRKVWLPSGGTLVIDRTEAMTVVDVNTGKFTGSGGNLEETVTRNNLEAAEEVVRQLRLRDIGGMIVIDFIDMVLESNRDLVLRRLTECLGRDRTRHQVAEVTSLGLVQMTRKRVGQGLLDEFSTVCEHCKGRGVIVSSEPVIGTNGGHAHESSKGSSSGSNGSSSGSNGSSNGSSDAGSNGSGGSSGSGRRRGRGRRGASSEGGSPTTVAATANGAGHVPSPADVAGRRPATAEEAGEPEETEVALEADLAEESTGTPEETDTTPDTDAAAEQSATDAGDSGDSGDSEVALEADLAEESTGEPAPEPAGATRADGTVDAAEDAEEAADEAPEGPEVARAAGPGEESVAPELSAAPASPVAAPVSEEPDQPEEPFITGRIGAMAPSQPATEPEAEEPEETAPAVGNSEPTPKRQRRRAASRPAGPPVAVGGN</sequence>
<evidence type="ECO:0000259" key="7">
    <source>
        <dbReference type="PROSITE" id="PS50126"/>
    </source>
</evidence>
<dbReference type="SUPFAM" id="SSF50249">
    <property type="entry name" value="Nucleic acid-binding proteins"/>
    <property type="match status" value="1"/>
</dbReference>
<comment type="cofactor">
    <cofactor evidence="1">
        <name>Mg(2+)</name>
        <dbReference type="ChEBI" id="CHEBI:18420"/>
    </cofactor>
</comment>
<feature type="compositionally biased region" description="Low complexity" evidence="6">
    <location>
        <begin position="998"/>
        <end position="1018"/>
    </location>
</feature>
<feature type="compositionally biased region" description="Acidic residues" evidence="6">
    <location>
        <begin position="889"/>
        <end position="906"/>
    </location>
</feature>
<feature type="compositionally biased region" description="Basic and acidic residues" evidence="6">
    <location>
        <begin position="316"/>
        <end position="355"/>
    </location>
</feature>
<feature type="compositionally biased region" description="Low complexity" evidence="6">
    <location>
        <begin position="1073"/>
        <end position="1085"/>
    </location>
</feature>
<dbReference type="EMBL" id="JASVWF010000009">
    <property type="protein sequence ID" value="MDL5160003.1"/>
    <property type="molecule type" value="Genomic_DNA"/>
</dbReference>
<dbReference type="SMART" id="SM00316">
    <property type="entry name" value="S1"/>
    <property type="match status" value="1"/>
</dbReference>
<feature type="compositionally biased region" description="Low complexity" evidence="6">
    <location>
        <begin position="131"/>
        <end position="142"/>
    </location>
</feature>
<evidence type="ECO:0000256" key="3">
    <source>
        <dbReference type="ARBA" id="ARBA00022801"/>
    </source>
</evidence>
<dbReference type="Proteomes" id="UP001231924">
    <property type="component" value="Unassembled WGS sequence"/>
</dbReference>
<accession>A0ABT7MKX4</accession>
<dbReference type="InterPro" id="IPR004659">
    <property type="entry name" value="RNase_E/G"/>
</dbReference>
<feature type="compositionally biased region" description="Low complexity" evidence="6">
    <location>
        <begin position="808"/>
        <end position="833"/>
    </location>
</feature>
<dbReference type="InterPro" id="IPR012340">
    <property type="entry name" value="NA-bd_OB-fold"/>
</dbReference>
<keyword evidence="2" id="KW-0479">Metal-binding</keyword>
<dbReference type="Pfam" id="PF10150">
    <property type="entry name" value="RNase_E_G"/>
    <property type="match status" value="1"/>
</dbReference>
<feature type="compositionally biased region" description="Acidic residues" evidence="6">
    <location>
        <begin position="237"/>
        <end position="279"/>
    </location>
</feature>
<dbReference type="InterPro" id="IPR003029">
    <property type="entry name" value="S1_domain"/>
</dbReference>
<feature type="region of interest" description="Disordered" evidence="6">
    <location>
        <begin position="792"/>
        <end position="1085"/>
    </location>
</feature>
<dbReference type="PANTHER" id="PTHR30001">
    <property type="entry name" value="RIBONUCLEASE"/>
    <property type="match status" value="1"/>
</dbReference>
<feature type="domain" description="S1 motif" evidence="7">
    <location>
        <begin position="411"/>
        <end position="488"/>
    </location>
</feature>
<feature type="compositionally biased region" description="Basic residues" evidence="6">
    <location>
        <begin position="286"/>
        <end position="295"/>
    </location>
</feature>
<reference evidence="8 9" key="1">
    <citation type="submission" date="2023-06" db="EMBL/GenBank/DDBJ databases">
        <title>Actinomycetospora Odt1-22.</title>
        <authorList>
            <person name="Supong K."/>
        </authorList>
    </citation>
    <scope>NUCLEOTIDE SEQUENCE [LARGE SCALE GENOMIC DNA]</scope>
    <source>
        <strain evidence="8 9">Odt1-22</strain>
    </source>
</reference>
<feature type="compositionally biased region" description="Acidic residues" evidence="6">
    <location>
        <begin position="973"/>
        <end position="986"/>
    </location>
</feature>
<dbReference type="CDD" id="cd04453">
    <property type="entry name" value="S1_RNase_E"/>
    <property type="match status" value="1"/>
</dbReference>
<evidence type="ECO:0000313" key="8">
    <source>
        <dbReference type="EMBL" id="MDL5160003.1"/>
    </source>
</evidence>
<evidence type="ECO:0000313" key="9">
    <source>
        <dbReference type="Proteomes" id="UP001231924"/>
    </source>
</evidence>
<protein>
    <submittedName>
        <fullName evidence="8">Rne/Rng family ribonuclease</fullName>
    </submittedName>
</protein>
<keyword evidence="5" id="KW-0694">RNA-binding</keyword>
<feature type="compositionally biased region" description="Basic residues" evidence="6">
    <location>
        <begin position="219"/>
        <end position="232"/>
    </location>
</feature>
<feature type="compositionally biased region" description="Acidic residues" evidence="6">
    <location>
        <begin position="937"/>
        <end position="954"/>
    </location>
</feature>
<proteinExistence type="predicted"/>
<dbReference type="RefSeq" id="WP_286056612.1">
    <property type="nucleotide sequence ID" value="NZ_JASVWF010000009.1"/>
</dbReference>
<evidence type="ECO:0000256" key="1">
    <source>
        <dbReference type="ARBA" id="ARBA00001946"/>
    </source>
</evidence>
<comment type="caution">
    <text evidence="8">The sequence shown here is derived from an EMBL/GenBank/DDBJ whole genome shotgun (WGS) entry which is preliminary data.</text>
</comment>
<keyword evidence="3" id="KW-0378">Hydrolase</keyword>
<evidence type="ECO:0000256" key="4">
    <source>
        <dbReference type="ARBA" id="ARBA00022842"/>
    </source>
</evidence>